<feature type="transmembrane region" description="Helical" evidence="1">
    <location>
        <begin position="166"/>
        <end position="186"/>
    </location>
</feature>
<evidence type="ECO:0000313" key="3">
    <source>
        <dbReference type="EMBL" id="MBF4163998.1"/>
    </source>
</evidence>
<name>A0A930UZY6_9ACTN</name>
<comment type="caution">
    <text evidence="3">The sequence shown here is derived from an EMBL/GenBank/DDBJ whole genome shotgun (WGS) entry which is preliminary data.</text>
</comment>
<feature type="transmembrane region" description="Helical" evidence="1">
    <location>
        <begin position="96"/>
        <end position="114"/>
    </location>
</feature>
<dbReference type="GO" id="GO:0000271">
    <property type="term" value="P:polysaccharide biosynthetic process"/>
    <property type="evidence" value="ECO:0007669"/>
    <property type="project" value="TreeGrafter"/>
</dbReference>
<keyword evidence="1" id="KW-0812">Transmembrane</keyword>
<gene>
    <name evidence="3" type="ORF">ISG29_20215</name>
</gene>
<keyword evidence="4" id="KW-1185">Reference proteome</keyword>
<feature type="transmembrane region" description="Helical" evidence="1">
    <location>
        <begin position="53"/>
        <end position="75"/>
    </location>
</feature>
<evidence type="ECO:0000256" key="1">
    <source>
        <dbReference type="SAM" id="Phobius"/>
    </source>
</evidence>
<organism evidence="3 4">
    <name type="scientific">Nocardioides acrostichi</name>
    <dbReference type="NCBI Taxonomy" id="2784339"/>
    <lineage>
        <taxon>Bacteria</taxon>
        <taxon>Bacillati</taxon>
        <taxon>Actinomycetota</taxon>
        <taxon>Actinomycetes</taxon>
        <taxon>Propionibacteriales</taxon>
        <taxon>Nocardioidaceae</taxon>
        <taxon>Nocardioides</taxon>
    </lineage>
</organism>
<proteinExistence type="predicted"/>
<feature type="transmembrane region" description="Helical" evidence="1">
    <location>
        <begin position="312"/>
        <end position="332"/>
    </location>
</feature>
<evidence type="ECO:0000259" key="2">
    <source>
        <dbReference type="Pfam" id="PF01757"/>
    </source>
</evidence>
<reference evidence="3" key="1">
    <citation type="submission" date="2020-11" db="EMBL/GenBank/DDBJ databases">
        <title>Nocardioides sp. CBS4Y-1, whole genome shotgun sequence.</title>
        <authorList>
            <person name="Tuo L."/>
        </authorList>
    </citation>
    <scope>NUCLEOTIDE SEQUENCE</scope>
    <source>
        <strain evidence="3">CBS4Y-1</strain>
    </source>
</reference>
<dbReference type="PANTHER" id="PTHR23028:SF53">
    <property type="entry name" value="ACYL_TRANSF_3 DOMAIN-CONTAINING PROTEIN"/>
    <property type="match status" value="1"/>
</dbReference>
<keyword evidence="1" id="KW-1133">Transmembrane helix</keyword>
<dbReference type="EMBL" id="JADIVZ010000018">
    <property type="protein sequence ID" value="MBF4163998.1"/>
    <property type="molecule type" value="Genomic_DNA"/>
</dbReference>
<dbReference type="Pfam" id="PF01757">
    <property type="entry name" value="Acyl_transf_3"/>
    <property type="match status" value="1"/>
</dbReference>
<dbReference type="GO" id="GO:0016747">
    <property type="term" value="F:acyltransferase activity, transferring groups other than amino-acyl groups"/>
    <property type="evidence" value="ECO:0007669"/>
    <property type="project" value="InterPro"/>
</dbReference>
<dbReference type="RefSeq" id="WP_194505260.1">
    <property type="nucleotide sequence ID" value="NZ_JADIVZ010000018.1"/>
</dbReference>
<feature type="transmembrane region" description="Helical" evidence="1">
    <location>
        <begin position="344"/>
        <end position="365"/>
    </location>
</feature>
<dbReference type="AlphaFoldDB" id="A0A930UZY6"/>
<dbReference type="PANTHER" id="PTHR23028">
    <property type="entry name" value="ACETYLTRANSFERASE"/>
    <property type="match status" value="1"/>
</dbReference>
<keyword evidence="1" id="KW-0472">Membrane</keyword>
<feature type="transmembrane region" description="Helical" evidence="1">
    <location>
        <begin position="242"/>
        <end position="260"/>
    </location>
</feature>
<protein>
    <submittedName>
        <fullName evidence="3">Acyltransferase</fullName>
    </submittedName>
</protein>
<dbReference type="Proteomes" id="UP000656804">
    <property type="component" value="Unassembled WGS sequence"/>
</dbReference>
<evidence type="ECO:0000313" key="4">
    <source>
        <dbReference type="Proteomes" id="UP000656804"/>
    </source>
</evidence>
<feature type="transmembrane region" description="Helical" evidence="1">
    <location>
        <begin position="193"/>
        <end position="208"/>
    </location>
</feature>
<feature type="domain" description="Acyltransferase 3" evidence="2">
    <location>
        <begin position="10"/>
        <end position="359"/>
    </location>
</feature>
<sequence>MLADGSNKNDAVNLLRAVAAVAVLASHFRVLLFKDYDDVPHTLVNFALYGVTSLGHQAVIVFFVLSGFWVGGAVIRDTKRRRFSWSRYGTQRLIRLWLVLLPALVLTLILDRVGRALFPAASVYNADAAYHQQVVSEAPNDSVWDFLGNAAFLQTVHVPPLGSNTALWSIGFEFWFYVMFPLLALAVIGRGRWVHLAVLLAVCLFVGPRIVAYFPMWCMGVGVAMAARALQARLHKLGRLTLAAAQSAVGFAVLLAAVVARAGAGPLIVRDYGVAVVTTVLLVLLLNDFAIRREPSGGGLLGRASGYADSSYSLYAVHLPIVVFGIAVFGVSAGDRWASTPAHWVAYVALCLAVMLMAYVFSLATERQTTRVRRRFFALFKLSSPRTEPQLNG</sequence>
<dbReference type="GO" id="GO:0016020">
    <property type="term" value="C:membrane"/>
    <property type="evidence" value="ECO:0007669"/>
    <property type="project" value="TreeGrafter"/>
</dbReference>
<dbReference type="InterPro" id="IPR050879">
    <property type="entry name" value="Acyltransferase_3"/>
</dbReference>
<keyword evidence="3" id="KW-0808">Transferase</keyword>
<dbReference type="InterPro" id="IPR002656">
    <property type="entry name" value="Acyl_transf_3_dom"/>
</dbReference>
<feature type="transmembrane region" description="Helical" evidence="1">
    <location>
        <begin position="12"/>
        <end position="33"/>
    </location>
</feature>
<accession>A0A930UZY6</accession>
<keyword evidence="3" id="KW-0012">Acyltransferase</keyword>